<sequence>MIDIGSKPFRLNKEQRDWVYQTLASMTPEEKLGQMFVDLSYGDYEETFVKDRLERTKAGGLRYMNLTAKEMLEHNRMYQKHSKIPLLIAANIEAGGNGACKDGTNVGCEVKVAATGETKDAYRLGYIGAVEAKAIGCNWAFTPIVDLSLNWRNPIISTRTWGSRVETVIACGRECLRGIHDGGLAATAKHFPGDGVDERDHHYSSTVNTMSVEEWDETFGRIYGEMIAGGVEAVMAGHIMLPSYQKKLNPEMKEDEILPASLCKELLTGLLREKLGFNGVIVTDASHMVGFSSRMSRRDALAAAIHAGCDMILFFNDVEEDLSYLRDAVSDGRLSMERIDEAVTRILALKASQGLHRPVCLSDDGLSVVGCEEHRAAAAEISRRSVTLAKQVGETPLPITVEKYRRIMIVPVHTPTPEFAKFVGAVSGAVKIAEDLKERLAGLGFEVELFVSPLAKAEGNPKNAYDYKESIEKFKRTYDLVLTVANCGSFGVTQRLNWDTPKGGFEVPWYVYDVPELFISFNCPFHLADAPAVKTMINCYDSQESTVDALIDKLTGREEFTGISPVDVFCGLMDTRL</sequence>
<accession>G5IDJ6</accession>
<comment type="similarity">
    <text evidence="2">Belongs to the glycosyl hydrolase 3 family.</text>
</comment>
<comment type="caution">
    <text evidence="7">The sequence shown here is derived from an EMBL/GenBank/DDBJ whole genome shotgun (WGS) entry which is preliminary data.</text>
</comment>
<dbReference type="InterPro" id="IPR036881">
    <property type="entry name" value="Glyco_hydro_3_C_sf"/>
</dbReference>
<dbReference type="PATRIC" id="fig|742737.3.peg.1593"/>
<dbReference type="GO" id="GO:0005975">
    <property type="term" value="P:carbohydrate metabolic process"/>
    <property type="evidence" value="ECO:0007669"/>
    <property type="project" value="InterPro"/>
</dbReference>
<dbReference type="GO" id="GO:0004563">
    <property type="term" value="F:beta-N-acetylhexosaminidase activity"/>
    <property type="evidence" value="ECO:0007669"/>
    <property type="project" value="UniProtKB-EC"/>
</dbReference>
<reference evidence="7 8" key="1">
    <citation type="submission" date="2011-08" db="EMBL/GenBank/DDBJ databases">
        <title>The Genome Sequence of Clostridium hathewayi WAL-18680.</title>
        <authorList>
            <consortium name="The Broad Institute Genome Sequencing Platform"/>
            <person name="Earl A."/>
            <person name="Ward D."/>
            <person name="Feldgarden M."/>
            <person name="Gevers D."/>
            <person name="Finegold S.M."/>
            <person name="Summanen P.H."/>
            <person name="Molitoris D.R."/>
            <person name="Song M."/>
            <person name="Daigneault M."/>
            <person name="Allen-Vercoe E."/>
            <person name="Young S.K."/>
            <person name="Zeng Q."/>
            <person name="Gargeya S."/>
            <person name="Fitzgerald M."/>
            <person name="Haas B."/>
            <person name="Abouelleil A."/>
            <person name="Alvarado L."/>
            <person name="Arachchi H.M."/>
            <person name="Berlin A."/>
            <person name="Brown A."/>
            <person name="Chapman S.B."/>
            <person name="Chen Z."/>
            <person name="Dunbar C."/>
            <person name="Freedman E."/>
            <person name="Gearin G."/>
            <person name="Gellesch M."/>
            <person name="Goldberg J."/>
            <person name="Griggs A."/>
            <person name="Gujja S."/>
            <person name="Heiman D."/>
            <person name="Howarth C."/>
            <person name="Larson L."/>
            <person name="Lui A."/>
            <person name="MacDonald P.J.P."/>
            <person name="Montmayeur A."/>
            <person name="Murphy C."/>
            <person name="Neiman D."/>
            <person name="Pearson M."/>
            <person name="Priest M."/>
            <person name="Roberts A."/>
            <person name="Saif S."/>
            <person name="Shea T."/>
            <person name="Shenoy N."/>
            <person name="Sisk P."/>
            <person name="Stolte C."/>
            <person name="Sykes S."/>
            <person name="Wortman J."/>
            <person name="Nusbaum C."/>
            <person name="Birren B."/>
        </authorList>
    </citation>
    <scope>NUCLEOTIDE SEQUENCE [LARGE SCALE GENOMIC DNA]</scope>
    <source>
        <strain evidence="7 8">WAL-18680</strain>
    </source>
</reference>
<protein>
    <recommendedName>
        <fullName evidence="3">beta-N-acetylhexosaminidase</fullName>
        <ecNumber evidence="3">3.2.1.52</ecNumber>
    </recommendedName>
</protein>
<evidence type="ECO:0000313" key="7">
    <source>
        <dbReference type="EMBL" id="EHI60442.1"/>
    </source>
</evidence>
<dbReference type="Pfam" id="PF00933">
    <property type="entry name" value="Glyco_hydro_3"/>
    <property type="match status" value="1"/>
</dbReference>
<evidence type="ECO:0000259" key="6">
    <source>
        <dbReference type="Pfam" id="PF00933"/>
    </source>
</evidence>
<keyword evidence="8" id="KW-1185">Reference proteome</keyword>
<evidence type="ECO:0000256" key="4">
    <source>
        <dbReference type="ARBA" id="ARBA00022801"/>
    </source>
</evidence>
<name>G5IDJ6_9FIRM</name>
<dbReference type="InterPro" id="IPR001764">
    <property type="entry name" value="Glyco_hydro_3_N"/>
</dbReference>
<proteinExistence type="inferred from homology"/>
<dbReference type="Proteomes" id="UP000005384">
    <property type="component" value="Unassembled WGS sequence"/>
</dbReference>
<dbReference type="OrthoDB" id="9805821at2"/>
<dbReference type="EMBL" id="ADLN01000020">
    <property type="protein sequence ID" value="EHI60442.1"/>
    <property type="molecule type" value="Genomic_DNA"/>
</dbReference>
<evidence type="ECO:0000256" key="3">
    <source>
        <dbReference type="ARBA" id="ARBA00012663"/>
    </source>
</evidence>
<dbReference type="AlphaFoldDB" id="G5IDJ6"/>
<dbReference type="InterPro" id="IPR017853">
    <property type="entry name" value="GH"/>
</dbReference>
<evidence type="ECO:0000256" key="2">
    <source>
        <dbReference type="ARBA" id="ARBA00005336"/>
    </source>
</evidence>
<evidence type="ECO:0000313" key="8">
    <source>
        <dbReference type="Proteomes" id="UP000005384"/>
    </source>
</evidence>
<dbReference type="EC" id="3.2.1.52" evidence="3"/>
<dbReference type="InterPro" id="IPR036962">
    <property type="entry name" value="Glyco_hydro_3_N_sf"/>
</dbReference>
<dbReference type="PANTHER" id="PTHR30480:SF13">
    <property type="entry name" value="BETA-HEXOSAMINIDASE"/>
    <property type="match status" value="1"/>
</dbReference>
<dbReference type="InterPro" id="IPR050226">
    <property type="entry name" value="NagZ_Beta-hexosaminidase"/>
</dbReference>
<gene>
    <name evidence="7" type="ORF">HMPREF9473_01573</name>
</gene>
<dbReference type="PANTHER" id="PTHR30480">
    <property type="entry name" value="BETA-HEXOSAMINIDASE-RELATED"/>
    <property type="match status" value="1"/>
</dbReference>
<keyword evidence="4" id="KW-0378">Hydrolase</keyword>
<keyword evidence="5" id="KW-0326">Glycosidase</keyword>
<feature type="domain" description="Glycoside hydrolase family 3 N-terminal" evidence="6">
    <location>
        <begin position="67"/>
        <end position="348"/>
    </location>
</feature>
<evidence type="ECO:0000256" key="1">
    <source>
        <dbReference type="ARBA" id="ARBA00001231"/>
    </source>
</evidence>
<organism evidence="7 8">
    <name type="scientific">Hungatella hathewayi WAL-18680</name>
    <dbReference type="NCBI Taxonomy" id="742737"/>
    <lineage>
        <taxon>Bacteria</taxon>
        <taxon>Bacillati</taxon>
        <taxon>Bacillota</taxon>
        <taxon>Clostridia</taxon>
        <taxon>Lachnospirales</taxon>
        <taxon>Lachnospiraceae</taxon>
        <taxon>Hungatella</taxon>
    </lineage>
</organism>
<dbReference type="Gene3D" id="3.20.20.300">
    <property type="entry name" value="Glycoside hydrolase, family 3, N-terminal domain"/>
    <property type="match status" value="1"/>
</dbReference>
<dbReference type="Gene3D" id="3.40.50.1700">
    <property type="entry name" value="Glycoside hydrolase family 3 C-terminal domain"/>
    <property type="match status" value="1"/>
</dbReference>
<evidence type="ECO:0000256" key="5">
    <source>
        <dbReference type="ARBA" id="ARBA00023295"/>
    </source>
</evidence>
<dbReference type="HOGENOM" id="CLU_008392_5_3_9"/>
<dbReference type="RefSeq" id="WP_006779559.1">
    <property type="nucleotide sequence ID" value="NZ_CP040506.1"/>
</dbReference>
<dbReference type="GO" id="GO:0009254">
    <property type="term" value="P:peptidoglycan turnover"/>
    <property type="evidence" value="ECO:0007669"/>
    <property type="project" value="TreeGrafter"/>
</dbReference>
<dbReference type="SUPFAM" id="SSF51445">
    <property type="entry name" value="(Trans)glycosidases"/>
    <property type="match status" value="1"/>
</dbReference>
<comment type="catalytic activity">
    <reaction evidence="1">
        <text>Hydrolysis of terminal non-reducing N-acetyl-D-hexosamine residues in N-acetyl-beta-D-hexosaminides.</text>
        <dbReference type="EC" id="3.2.1.52"/>
    </reaction>
</comment>